<organism evidence="5 6">
    <name type="scientific">Candidatus Roizmanbacteria bacterium RIFCSPLOWO2_02_FULL_36_11</name>
    <dbReference type="NCBI Taxonomy" id="1802071"/>
    <lineage>
        <taxon>Bacteria</taxon>
        <taxon>Candidatus Roizmaniibacteriota</taxon>
    </lineage>
</organism>
<dbReference type="InterPro" id="IPR005311">
    <property type="entry name" value="PBP_dimer"/>
</dbReference>
<evidence type="ECO:0000259" key="4">
    <source>
        <dbReference type="Pfam" id="PF03717"/>
    </source>
</evidence>
<evidence type="ECO:0000256" key="1">
    <source>
        <dbReference type="ARBA" id="ARBA00004370"/>
    </source>
</evidence>
<keyword evidence="2" id="KW-0472">Membrane</keyword>
<dbReference type="SUPFAM" id="SSF56519">
    <property type="entry name" value="Penicillin binding protein dimerisation domain"/>
    <property type="match status" value="1"/>
</dbReference>
<gene>
    <name evidence="5" type="ORF">A3H78_01855</name>
</gene>
<dbReference type="Proteomes" id="UP000177418">
    <property type="component" value="Unassembled WGS sequence"/>
</dbReference>
<reference evidence="5 6" key="1">
    <citation type="journal article" date="2016" name="Nat. Commun.">
        <title>Thousands of microbial genomes shed light on interconnected biogeochemical processes in an aquifer system.</title>
        <authorList>
            <person name="Anantharaman K."/>
            <person name="Brown C.T."/>
            <person name="Hug L.A."/>
            <person name="Sharon I."/>
            <person name="Castelle C.J."/>
            <person name="Probst A.J."/>
            <person name="Thomas B.C."/>
            <person name="Singh A."/>
            <person name="Wilkins M.J."/>
            <person name="Karaoz U."/>
            <person name="Brodie E.L."/>
            <person name="Williams K.H."/>
            <person name="Hubbard S.S."/>
            <person name="Banfield J.F."/>
        </authorList>
    </citation>
    <scope>NUCLEOTIDE SEQUENCE [LARGE SCALE GENOMIC DNA]</scope>
</reference>
<dbReference type="GO" id="GO:0071555">
    <property type="term" value="P:cell wall organization"/>
    <property type="evidence" value="ECO:0007669"/>
    <property type="project" value="TreeGrafter"/>
</dbReference>
<dbReference type="Gene3D" id="3.30.450.330">
    <property type="match status" value="1"/>
</dbReference>
<dbReference type="InterPro" id="IPR036138">
    <property type="entry name" value="PBP_dimer_sf"/>
</dbReference>
<comment type="subcellular location">
    <subcellularLocation>
        <location evidence="1">Membrane</location>
    </subcellularLocation>
</comment>
<dbReference type="InterPro" id="IPR050515">
    <property type="entry name" value="Beta-lactam/transpept"/>
</dbReference>
<dbReference type="Gene3D" id="3.90.1310.10">
    <property type="entry name" value="Penicillin-binding protein 2a (Domain 2)"/>
    <property type="match status" value="1"/>
</dbReference>
<dbReference type="InterPro" id="IPR012338">
    <property type="entry name" value="Beta-lactam/transpept-like"/>
</dbReference>
<accession>A0A1F7JG61</accession>
<evidence type="ECO:0008006" key="7">
    <source>
        <dbReference type="Google" id="ProtNLM"/>
    </source>
</evidence>
<name>A0A1F7JG61_9BACT</name>
<sequence>MTRLRIILAAYFLLLLAVIIKLFIIQVVFSDKYTGNIYLKTQKIQPFRGAIFDHSSRPLAFNEITYLLFAEPKKIIDKESIVKKIDSITQIGETTISAKLNTDKSWIAIGDGISQEQKKKIESEKIVGLGFEERQRVFYPESSLSAHIMGFVGKNDVGDNVGYFGIEGFYEKDLAGLPGIVKTERDLLGNPILVGVQNLLRGENGRDLILTLDKNVQYIVKKNLLAGLNRYKAKGGCAIVANPKTMEIIAMSCLPDYDPTNYQSSSEEIYKNPAVSSLYEPGSIWKPIIMASALNSESIKPTDVYNETGSINVGGYEIQTWDNKYEGEISMTRILEKSSNVGMVFIGSRLGNEKLIDYLDKFGVEKKTGIDLQGEISGILKPKSQWYDVDYATATFGQGLAVTPIRMITSFAALINGGNLMRPYVVSKMKGKITKTTQPAIVDRVISRRTSIVIKNMLQKTVENAEVKWKRPAGYKIGGKTGTAQVAIAGHYDPSKTIASFVGFTPVEDPQLIILVVYREPQTSPWGSETAAPVFFEILNELLLYYNIAPE</sequence>
<evidence type="ECO:0000313" key="5">
    <source>
        <dbReference type="EMBL" id="OGK54609.1"/>
    </source>
</evidence>
<dbReference type="PANTHER" id="PTHR30627">
    <property type="entry name" value="PEPTIDOGLYCAN D,D-TRANSPEPTIDASE"/>
    <property type="match status" value="1"/>
</dbReference>
<dbReference type="PANTHER" id="PTHR30627:SF1">
    <property type="entry name" value="PEPTIDOGLYCAN D,D-TRANSPEPTIDASE FTSI"/>
    <property type="match status" value="1"/>
</dbReference>
<dbReference type="EMBL" id="MGAV01000014">
    <property type="protein sequence ID" value="OGK54609.1"/>
    <property type="molecule type" value="Genomic_DNA"/>
</dbReference>
<dbReference type="Pfam" id="PF00905">
    <property type="entry name" value="Transpeptidase"/>
    <property type="match status" value="1"/>
</dbReference>
<feature type="domain" description="Penicillin-binding protein transpeptidase" evidence="3">
    <location>
        <begin position="236"/>
        <end position="539"/>
    </location>
</feature>
<dbReference type="GO" id="GO:0008658">
    <property type="term" value="F:penicillin binding"/>
    <property type="evidence" value="ECO:0007669"/>
    <property type="project" value="InterPro"/>
</dbReference>
<evidence type="ECO:0000256" key="2">
    <source>
        <dbReference type="ARBA" id="ARBA00023136"/>
    </source>
</evidence>
<comment type="caution">
    <text evidence="5">The sequence shown here is derived from an EMBL/GenBank/DDBJ whole genome shotgun (WGS) entry which is preliminary data.</text>
</comment>
<dbReference type="SUPFAM" id="SSF56601">
    <property type="entry name" value="beta-lactamase/transpeptidase-like"/>
    <property type="match status" value="1"/>
</dbReference>
<dbReference type="Pfam" id="PF03717">
    <property type="entry name" value="PBP_dimer"/>
    <property type="match status" value="1"/>
</dbReference>
<proteinExistence type="predicted"/>
<dbReference type="GO" id="GO:0005886">
    <property type="term" value="C:plasma membrane"/>
    <property type="evidence" value="ECO:0007669"/>
    <property type="project" value="TreeGrafter"/>
</dbReference>
<dbReference type="AlphaFoldDB" id="A0A1F7JG61"/>
<protein>
    <recommendedName>
        <fullName evidence="7">Penicillin-binding protein transpeptidase domain-containing protein</fullName>
    </recommendedName>
</protein>
<dbReference type="Gene3D" id="3.40.710.10">
    <property type="entry name" value="DD-peptidase/beta-lactamase superfamily"/>
    <property type="match status" value="1"/>
</dbReference>
<feature type="domain" description="Penicillin-binding protein dimerisation" evidence="4">
    <location>
        <begin position="44"/>
        <end position="192"/>
    </location>
</feature>
<dbReference type="InterPro" id="IPR001460">
    <property type="entry name" value="PCN-bd_Tpept"/>
</dbReference>
<evidence type="ECO:0000259" key="3">
    <source>
        <dbReference type="Pfam" id="PF00905"/>
    </source>
</evidence>
<evidence type="ECO:0000313" key="6">
    <source>
        <dbReference type="Proteomes" id="UP000177418"/>
    </source>
</evidence>